<dbReference type="InterPro" id="IPR003856">
    <property type="entry name" value="LPS_length_determ_N"/>
</dbReference>
<proteinExistence type="predicted"/>
<accession>A0ABT5L1M9</accession>
<organism evidence="9 10">
    <name type="scientific">Alteromonas gilva</name>
    <dbReference type="NCBI Taxonomy" id="2987522"/>
    <lineage>
        <taxon>Bacteria</taxon>
        <taxon>Pseudomonadati</taxon>
        <taxon>Pseudomonadota</taxon>
        <taxon>Gammaproteobacteria</taxon>
        <taxon>Alteromonadales</taxon>
        <taxon>Alteromonadaceae</taxon>
        <taxon>Alteromonas/Salinimonas group</taxon>
        <taxon>Alteromonas</taxon>
    </lineage>
</organism>
<evidence type="ECO:0000259" key="8">
    <source>
        <dbReference type="Pfam" id="PF02706"/>
    </source>
</evidence>
<comment type="subcellular location">
    <subcellularLocation>
        <location evidence="1">Cell membrane</location>
        <topology evidence="1">Multi-pass membrane protein</topology>
    </subcellularLocation>
</comment>
<dbReference type="NCBIfam" id="TIGR03007">
    <property type="entry name" value="pepcterm_ChnLen"/>
    <property type="match status" value="1"/>
</dbReference>
<evidence type="ECO:0000313" key="9">
    <source>
        <dbReference type="EMBL" id="MDC8830319.1"/>
    </source>
</evidence>
<dbReference type="EMBL" id="JAQQXP010000001">
    <property type="protein sequence ID" value="MDC8830319.1"/>
    <property type="molecule type" value="Genomic_DNA"/>
</dbReference>
<protein>
    <submittedName>
        <fullName evidence="9">Wzz/FepE/Etk N-terminal domain-containing protein</fullName>
    </submittedName>
</protein>
<dbReference type="Proteomes" id="UP001218788">
    <property type="component" value="Unassembled WGS sequence"/>
</dbReference>
<keyword evidence="10" id="KW-1185">Reference proteome</keyword>
<dbReference type="PANTHER" id="PTHR32309">
    <property type="entry name" value="TYROSINE-PROTEIN KINASE"/>
    <property type="match status" value="1"/>
</dbReference>
<name>A0ABT5L1M9_9ALTE</name>
<gene>
    <name evidence="9" type="ORF">OIK42_06025</name>
</gene>
<evidence type="ECO:0000313" key="10">
    <source>
        <dbReference type="Proteomes" id="UP001218788"/>
    </source>
</evidence>
<keyword evidence="5 7" id="KW-0472">Membrane</keyword>
<keyword evidence="4 7" id="KW-1133">Transmembrane helix</keyword>
<comment type="caution">
    <text evidence="9">The sequence shown here is derived from an EMBL/GenBank/DDBJ whole genome shotgun (WGS) entry which is preliminary data.</text>
</comment>
<keyword evidence="6" id="KW-0175">Coiled coil</keyword>
<dbReference type="InterPro" id="IPR014345">
    <property type="entry name" value="XrtA_polysacc_chain"/>
</dbReference>
<reference evidence="9 10" key="1">
    <citation type="submission" date="2022-10" db="EMBL/GenBank/DDBJ databases">
        <title>Alteromonas sp. chi3 Genome sequencing.</title>
        <authorList>
            <person name="Park S."/>
        </authorList>
    </citation>
    <scope>NUCLEOTIDE SEQUENCE [LARGE SCALE GENOMIC DNA]</scope>
    <source>
        <strain evidence="10">chi3</strain>
    </source>
</reference>
<dbReference type="PANTHER" id="PTHR32309:SF13">
    <property type="entry name" value="FERRIC ENTEROBACTIN TRANSPORT PROTEIN FEPE"/>
    <property type="match status" value="1"/>
</dbReference>
<evidence type="ECO:0000256" key="3">
    <source>
        <dbReference type="ARBA" id="ARBA00022692"/>
    </source>
</evidence>
<sequence>MQDFQQLLNQVLDYVKGIWIKKRYVMISTWLLCPVGFLYVASLPDTFQSKAVVYVDTRSVLQPLLRGLAIQSNPEQEVSMMAKTLLSRSNVEKIARESDLDLNTQTKEQFNALVTSLTQNIDLDSTGRDNIYRISFSHRSPETAQKVVQETLDLFVEGSLGNNRRDTDTAGRFLDEQIADYENRLTEAEQRLADFKRQYSNILPLQGSYYSSLQSFKDQLDATKLEVKQVDEQIESMKQQFDSFKSADSFDVTNNDSPVLKTRYDNRIKALEEELDRLLLRFTELHPDVQGTKALLTSLEEARKKEIEAFLDNDNEDAVASELNTEIRLELSRLKSSKAALLVKEQYLNDKITELRSKIDLVPQIEAESTALNRDYGITKDKYEDLLSRKEAASISRRADVSAEDLQFQIIEPPVVPTAPSAPNRIMMYTGILIAGFGLGVGIAFLLSQLSPVLIRAKQLHNLSDYPIWGTVSHFNKPQIKARNRHRLTIFGLSTGLLLAIYCLLVGAEIMNIKLF</sequence>
<keyword evidence="2" id="KW-1003">Cell membrane</keyword>
<evidence type="ECO:0000256" key="4">
    <source>
        <dbReference type="ARBA" id="ARBA00022989"/>
    </source>
</evidence>
<feature type="domain" description="Polysaccharide chain length determinant N-terminal" evidence="8">
    <location>
        <begin position="13"/>
        <end position="97"/>
    </location>
</feature>
<evidence type="ECO:0000256" key="1">
    <source>
        <dbReference type="ARBA" id="ARBA00004651"/>
    </source>
</evidence>
<evidence type="ECO:0000256" key="6">
    <source>
        <dbReference type="SAM" id="Coils"/>
    </source>
</evidence>
<dbReference type="Pfam" id="PF02706">
    <property type="entry name" value="Wzz"/>
    <property type="match status" value="1"/>
</dbReference>
<dbReference type="RefSeq" id="WP_273639074.1">
    <property type="nucleotide sequence ID" value="NZ_JAQQXP010000001.1"/>
</dbReference>
<dbReference type="Gene3D" id="1.10.287.1490">
    <property type="match status" value="1"/>
</dbReference>
<feature type="transmembrane region" description="Helical" evidence="7">
    <location>
        <begin position="426"/>
        <end position="448"/>
    </location>
</feature>
<evidence type="ECO:0000256" key="5">
    <source>
        <dbReference type="ARBA" id="ARBA00023136"/>
    </source>
</evidence>
<feature type="coiled-coil region" evidence="6">
    <location>
        <begin position="171"/>
        <end position="281"/>
    </location>
</feature>
<evidence type="ECO:0000256" key="7">
    <source>
        <dbReference type="SAM" id="Phobius"/>
    </source>
</evidence>
<keyword evidence="3 7" id="KW-0812">Transmembrane</keyword>
<feature type="transmembrane region" description="Helical" evidence="7">
    <location>
        <begin position="24"/>
        <end position="41"/>
    </location>
</feature>
<feature type="transmembrane region" description="Helical" evidence="7">
    <location>
        <begin position="488"/>
        <end position="508"/>
    </location>
</feature>
<dbReference type="InterPro" id="IPR050445">
    <property type="entry name" value="Bact_polysacc_biosynth/exp"/>
</dbReference>
<evidence type="ECO:0000256" key="2">
    <source>
        <dbReference type="ARBA" id="ARBA00022475"/>
    </source>
</evidence>